<name>A0ABR8DE94_9NOST</name>
<dbReference type="Proteomes" id="UP000661112">
    <property type="component" value="Unassembled WGS sequence"/>
</dbReference>
<comment type="caution">
    <text evidence="2">The sequence shown here is derived from an EMBL/GenBank/DDBJ whole genome shotgun (WGS) entry which is preliminary data.</text>
</comment>
<feature type="transmembrane region" description="Helical" evidence="1">
    <location>
        <begin position="7"/>
        <end position="40"/>
    </location>
</feature>
<keyword evidence="1" id="KW-0812">Transmembrane</keyword>
<dbReference type="RefSeq" id="WP_190480017.1">
    <property type="nucleotide sequence ID" value="NZ_JACJSG010000080.1"/>
</dbReference>
<keyword evidence="3" id="KW-1185">Reference proteome</keyword>
<keyword evidence="1" id="KW-0472">Membrane</keyword>
<organism evidence="2 3">
    <name type="scientific">Anabaena azotica FACHB-119</name>
    <dbReference type="NCBI Taxonomy" id="947527"/>
    <lineage>
        <taxon>Bacteria</taxon>
        <taxon>Bacillati</taxon>
        <taxon>Cyanobacteriota</taxon>
        <taxon>Cyanophyceae</taxon>
        <taxon>Nostocales</taxon>
        <taxon>Nostocaceae</taxon>
        <taxon>Anabaena</taxon>
        <taxon>Anabaena azotica</taxon>
    </lineage>
</organism>
<keyword evidence="1" id="KW-1133">Transmembrane helix</keyword>
<feature type="transmembrane region" description="Helical" evidence="1">
    <location>
        <begin position="46"/>
        <end position="64"/>
    </location>
</feature>
<accession>A0ABR8DE94</accession>
<evidence type="ECO:0000313" key="3">
    <source>
        <dbReference type="Proteomes" id="UP000661112"/>
    </source>
</evidence>
<sequence length="127" mass="13969">MRKFRYAVYTATALTGGVFLTGGVMYLMAGTALILLHLPIEGFKGWIRGLGFLFIGVKLLNFGYNGMESEIRRASQQLLKNIPKPCRGCQNYHGVEYGGVMLVCAVHPEGVKGDHCPDHQKTIAPKN</sequence>
<evidence type="ECO:0000313" key="2">
    <source>
        <dbReference type="EMBL" id="MBD2505323.1"/>
    </source>
</evidence>
<proteinExistence type="predicted"/>
<gene>
    <name evidence="2" type="ORF">H6G83_32795</name>
</gene>
<reference evidence="2 3" key="1">
    <citation type="journal article" date="2020" name="ISME J.">
        <title>Comparative genomics reveals insights into cyanobacterial evolution and habitat adaptation.</title>
        <authorList>
            <person name="Chen M.Y."/>
            <person name="Teng W.K."/>
            <person name="Zhao L."/>
            <person name="Hu C.X."/>
            <person name="Zhou Y.K."/>
            <person name="Han B.P."/>
            <person name="Song L.R."/>
            <person name="Shu W.S."/>
        </authorList>
    </citation>
    <scope>NUCLEOTIDE SEQUENCE [LARGE SCALE GENOMIC DNA]</scope>
    <source>
        <strain evidence="2 3">FACHB-119</strain>
    </source>
</reference>
<evidence type="ECO:0000256" key="1">
    <source>
        <dbReference type="SAM" id="Phobius"/>
    </source>
</evidence>
<dbReference type="EMBL" id="JACJSG010000080">
    <property type="protein sequence ID" value="MBD2505323.1"/>
    <property type="molecule type" value="Genomic_DNA"/>
</dbReference>
<protein>
    <submittedName>
        <fullName evidence="2">Uncharacterized protein</fullName>
    </submittedName>
</protein>